<keyword evidence="8" id="KW-1015">Disulfide bond</keyword>
<dbReference type="SMART" id="SM00261">
    <property type="entry name" value="FU"/>
    <property type="match status" value="2"/>
</dbReference>
<evidence type="ECO:0000256" key="5">
    <source>
        <dbReference type="ARBA" id="ARBA00022674"/>
    </source>
</evidence>
<keyword evidence="5" id="KW-0358">Heparin-binding</keyword>
<dbReference type="GO" id="GO:0016055">
    <property type="term" value="P:Wnt signaling pathway"/>
    <property type="evidence" value="ECO:0007669"/>
    <property type="project" value="UniProtKB-KW"/>
</dbReference>
<comment type="subcellular location">
    <subcellularLocation>
        <location evidence="1">Secreted</location>
    </subcellularLocation>
</comment>
<dbReference type="Gene3D" id="2.20.100.10">
    <property type="entry name" value="Thrombospondin type-1 (TSP1) repeat"/>
    <property type="match status" value="1"/>
</dbReference>
<feature type="domain" description="Spondin-like TSP1" evidence="12">
    <location>
        <begin position="129"/>
        <end position="182"/>
    </location>
</feature>
<dbReference type="InterPro" id="IPR000884">
    <property type="entry name" value="TSP1_rpt"/>
</dbReference>
<evidence type="ECO:0000256" key="1">
    <source>
        <dbReference type="ARBA" id="ARBA00004613"/>
    </source>
</evidence>
<keyword evidence="4" id="KW-0716">Sensory transduction</keyword>
<evidence type="ECO:0000256" key="2">
    <source>
        <dbReference type="ARBA" id="ARBA00007308"/>
    </source>
</evidence>
<dbReference type="SUPFAM" id="SSF57184">
    <property type="entry name" value="Growth factor receptor domain"/>
    <property type="match status" value="1"/>
</dbReference>
<dbReference type="InterPro" id="IPR036383">
    <property type="entry name" value="TSP1_rpt_sf"/>
</dbReference>
<feature type="chain" id="PRO_5004716373" evidence="10">
    <location>
        <begin position="21"/>
        <end position="219"/>
    </location>
</feature>
<feature type="domain" description="R-spondin Fu-CRD" evidence="11">
    <location>
        <begin position="23"/>
        <end position="123"/>
    </location>
</feature>
<evidence type="ECO:0000256" key="10">
    <source>
        <dbReference type="SAM" id="SignalP"/>
    </source>
</evidence>
<dbReference type="Proteomes" id="UP000030746">
    <property type="component" value="Unassembled WGS sequence"/>
</dbReference>
<dbReference type="RefSeq" id="XP_009061034.1">
    <property type="nucleotide sequence ID" value="XM_009062786.1"/>
</dbReference>
<dbReference type="Pfam" id="PF15913">
    <property type="entry name" value="Furin-like_2"/>
    <property type="match status" value="1"/>
</dbReference>
<evidence type="ECO:0000259" key="12">
    <source>
        <dbReference type="Pfam" id="PF19028"/>
    </source>
</evidence>
<sequence>MVSVVYLIGIIFFIISGVISCPRGCASCSPVNGCVTCESQYFMFLYRQNIRQIGICTPSCPVGYYGVRYQYYNKCNRCHIQHCQACFSRHYCTRCETPYLAFQGQCIEKCPNNTHYANYSKECRDRVDCMVGPWSSWSHCARNGVTCGYKYGFQTKTRLVLEYPSINGARCPSLVDTRSCLMARRHCSGRRHFSHLTFSCICYKFLLARFGLFCPNIRI</sequence>
<evidence type="ECO:0000256" key="4">
    <source>
        <dbReference type="ARBA" id="ARBA00022606"/>
    </source>
</evidence>
<proteinExistence type="inferred from homology"/>
<dbReference type="InterPro" id="IPR009030">
    <property type="entry name" value="Growth_fac_rcpt_cys_sf"/>
</dbReference>
<evidence type="ECO:0000256" key="8">
    <source>
        <dbReference type="ARBA" id="ARBA00023157"/>
    </source>
</evidence>
<dbReference type="OrthoDB" id="10257656at2759"/>
<dbReference type="KEGG" id="lgi:LOTGIDRAFT_126211"/>
<evidence type="ECO:0000256" key="7">
    <source>
        <dbReference type="ARBA" id="ARBA00022729"/>
    </source>
</evidence>
<comment type="similarity">
    <text evidence="2">Belongs to the R-spondin family.</text>
</comment>
<dbReference type="InterPro" id="IPR006212">
    <property type="entry name" value="Furin_repeat"/>
</dbReference>
<gene>
    <name evidence="13" type="ORF">LOTGIDRAFT_126211</name>
</gene>
<keyword evidence="6" id="KW-0879">Wnt signaling pathway</keyword>
<evidence type="ECO:0000256" key="9">
    <source>
        <dbReference type="ARBA" id="ARBA00023180"/>
    </source>
</evidence>
<dbReference type="PANTHER" id="PTHR46987">
    <property type="entry name" value="NEUROHYPOPHYSIAL HORMONES, N-TERMINAL DOMAIN CONTAINING PROTEIN"/>
    <property type="match status" value="1"/>
</dbReference>
<evidence type="ECO:0000256" key="6">
    <source>
        <dbReference type="ARBA" id="ARBA00022687"/>
    </source>
</evidence>
<dbReference type="Pfam" id="PF19028">
    <property type="entry name" value="TSP1_spondin"/>
    <property type="match status" value="1"/>
</dbReference>
<dbReference type="STRING" id="225164.V4A4Y3"/>
<reference evidence="13 14" key="1">
    <citation type="journal article" date="2013" name="Nature">
        <title>Insights into bilaterian evolution from three spiralian genomes.</title>
        <authorList>
            <person name="Simakov O."/>
            <person name="Marletaz F."/>
            <person name="Cho S.J."/>
            <person name="Edsinger-Gonzales E."/>
            <person name="Havlak P."/>
            <person name="Hellsten U."/>
            <person name="Kuo D.H."/>
            <person name="Larsson T."/>
            <person name="Lv J."/>
            <person name="Arendt D."/>
            <person name="Savage R."/>
            <person name="Osoegawa K."/>
            <person name="de Jong P."/>
            <person name="Grimwood J."/>
            <person name="Chapman J.A."/>
            <person name="Shapiro H."/>
            <person name="Aerts A."/>
            <person name="Otillar R.P."/>
            <person name="Terry A.Y."/>
            <person name="Boore J.L."/>
            <person name="Grigoriev I.V."/>
            <person name="Lindberg D.R."/>
            <person name="Seaver E.C."/>
            <person name="Weisblat D.A."/>
            <person name="Putnam N.H."/>
            <person name="Rokhsar D.S."/>
        </authorList>
    </citation>
    <scope>NUCLEOTIDE SEQUENCE [LARGE SCALE GENOMIC DNA]</scope>
</reference>
<accession>V4A4Y3</accession>
<dbReference type="Gene3D" id="2.10.220.10">
    <property type="entry name" value="Hormone Receptor, Insulin-like Growth Factor Receptor 1, Chain A, domain 2"/>
    <property type="match status" value="1"/>
</dbReference>
<dbReference type="SUPFAM" id="SSF82895">
    <property type="entry name" value="TSP-1 type 1 repeat"/>
    <property type="match status" value="1"/>
</dbReference>
<dbReference type="GO" id="GO:0005576">
    <property type="term" value="C:extracellular region"/>
    <property type="evidence" value="ECO:0007669"/>
    <property type="project" value="UniProtKB-SubCell"/>
</dbReference>
<dbReference type="CTD" id="20232566"/>
<dbReference type="PROSITE" id="PS50092">
    <property type="entry name" value="TSP1"/>
    <property type="match status" value="1"/>
</dbReference>
<dbReference type="PANTHER" id="PTHR46987:SF7">
    <property type="entry name" value="TNFR-CYS DOMAIN-CONTAINING PROTEIN"/>
    <property type="match status" value="1"/>
</dbReference>
<dbReference type="OMA" id="EWGICSR"/>
<evidence type="ECO:0000259" key="11">
    <source>
        <dbReference type="Pfam" id="PF15913"/>
    </source>
</evidence>
<name>V4A4Y3_LOTGI</name>
<keyword evidence="7 10" id="KW-0732">Signal</keyword>
<evidence type="ECO:0000313" key="14">
    <source>
        <dbReference type="Proteomes" id="UP000030746"/>
    </source>
</evidence>
<dbReference type="AlphaFoldDB" id="V4A4Y3"/>
<dbReference type="InterPro" id="IPR044004">
    <property type="entry name" value="TSP1_spondin_dom"/>
</dbReference>
<keyword evidence="3" id="KW-0964">Secreted</keyword>
<dbReference type="GeneID" id="20232566"/>
<organism evidence="13 14">
    <name type="scientific">Lottia gigantea</name>
    <name type="common">Giant owl limpet</name>
    <dbReference type="NCBI Taxonomy" id="225164"/>
    <lineage>
        <taxon>Eukaryota</taxon>
        <taxon>Metazoa</taxon>
        <taxon>Spiralia</taxon>
        <taxon>Lophotrochozoa</taxon>
        <taxon>Mollusca</taxon>
        <taxon>Gastropoda</taxon>
        <taxon>Patellogastropoda</taxon>
        <taxon>Lottioidea</taxon>
        <taxon>Lottiidae</taxon>
        <taxon>Lottia</taxon>
    </lineage>
</organism>
<dbReference type="GO" id="GO:0008201">
    <property type="term" value="F:heparin binding"/>
    <property type="evidence" value="ECO:0007669"/>
    <property type="project" value="UniProtKB-KW"/>
</dbReference>
<feature type="signal peptide" evidence="10">
    <location>
        <begin position="1"/>
        <end position="20"/>
    </location>
</feature>
<evidence type="ECO:0000313" key="13">
    <source>
        <dbReference type="EMBL" id="ESO88321.1"/>
    </source>
</evidence>
<keyword evidence="14" id="KW-1185">Reference proteome</keyword>
<keyword evidence="9" id="KW-0325">Glycoprotein</keyword>
<dbReference type="HOGENOM" id="CLU_064219_0_2_1"/>
<dbReference type="InterPro" id="IPR043601">
    <property type="entry name" value="Rspo_Fu-CRD_dom"/>
</dbReference>
<evidence type="ECO:0000256" key="3">
    <source>
        <dbReference type="ARBA" id="ARBA00022525"/>
    </source>
</evidence>
<protein>
    <submittedName>
        <fullName evidence="13">Uncharacterized protein</fullName>
    </submittedName>
</protein>
<dbReference type="InterPro" id="IPR051514">
    <property type="entry name" value="R-spondin"/>
</dbReference>
<dbReference type="EMBL" id="KB202719">
    <property type="protein sequence ID" value="ESO88321.1"/>
    <property type="molecule type" value="Genomic_DNA"/>
</dbReference>